<organism evidence="4">
    <name type="scientific">Onchocerca flexuosa</name>
    <dbReference type="NCBI Taxonomy" id="387005"/>
    <lineage>
        <taxon>Eukaryota</taxon>
        <taxon>Metazoa</taxon>
        <taxon>Ecdysozoa</taxon>
        <taxon>Nematoda</taxon>
        <taxon>Chromadorea</taxon>
        <taxon>Rhabditida</taxon>
        <taxon>Spirurina</taxon>
        <taxon>Spiruromorpha</taxon>
        <taxon>Filarioidea</taxon>
        <taxon>Onchocercidae</taxon>
        <taxon>Onchocerca</taxon>
    </lineage>
</organism>
<keyword evidence="3" id="KW-1185">Reference proteome</keyword>
<gene>
    <name evidence="2" type="ORF">X798_00232</name>
</gene>
<name>A0A183HJ47_9BILA</name>
<reference evidence="4" key="2">
    <citation type="submission" date="2016-06" db="UniProtKB">
        <authorList>
            <consortium name="WormBaseParasite"/>
        </authorList>
    </citation>
    <scope>IDENTIFICATION</scope>
</reference>
<evidence type="ECO:0000313" key="3">
    <source>
        <dbReference type="Proteomes" id="UP000242913"/>
    </source>
</evidence>
<evidence type="ECO:0000313" key="2">
    <source>
        <dbReference type="EMBL" id="OZC12601.1"/>
    </source>
</evidence>
<feature type="region of interest" description="Disordered" evidence="1">
    <location>
        <begin position="62"/>
        <end position="82"/>
    </location>
</feature>
<sequence>MFPLGKKEVGGRIGPERTKGCINDGKWTVFLIRANKYRRALTKDWRRGFEMKQEQELEKECHQRNDRKWGSNGTGFQSKWSI</sequence>
<proteinExistence type="predicted"/>
<dbReference type="WBParaSite" id="OFLC_0000750801-mRNA-1">
    <property type="protein sequence ID" value="OFLC_0000750801-mRNA-1"/>
    <property type="gene ID" value="OFLC_0000750801"/>
</dbReference>
<accession>A0A183HJ47</accession>
<dbReference type="AlphaFoldDB" id="A0A183HJ47"/>
<dbReference type="EMBL" id="KZ269977">
    <property type="protein sequence ID" value="OZC12601.1"/>
    <property type="molecule type" value="Genomic_DNA"/>
</dbReference>
<evidence type="ECO:0000313" key="4">
    <source>
        <dbReference type="WBParaSite" id="OFLC_0000750801-mRNA-1"/>
    </source>
</evidence>
<dbReference type="Proteomes" id="UP000242913">
    <property type="component" value="Unassembled WGS sequence"/>
</dbReference>
<evidence type="ECO:0000256" key="1">
    <source>
        <dbReference type="SAM" id="MobiDB-lite"/>
    </source>
</evidence>
<reference evidence="2 3" key="1">
    <citation type="submission" date="2015-12" db="EMBL/GenBank/DDBJ databases">
        <title>Draft genome of the nematode, Onchocerca flexuosa.</title>
        <authorList>
            <person name="Mitreva M."/>
        </authorList>
    </citation>
    <scope>NUCLEOTIDE SEQUENCE [LARGE SCALE GENOMIC DNA]</scope>
    <source>
        <strain evidence="2">Red Deer</strain>
    </source>
</reference>
<protein>
    <submittedName>
        <fullName evidence="4">Transposase</fullName>
    </submittedName>
</protein>